<dbReference type="InterPro" id="IPR009506">
    <property type="entry name" value="YjiS-like"/>
</dbReference>
<dbReference type="RefSeq" id="WP_066707096.1">
    <property type="nucleotide sequence ID" value="NZ_CP022196.1"/>
</dbReference>
<dbReference type="STRING" id="1758178.GCA_001550095_01472"/>
<sequence>MAHFTDTTRTSGFGFSLRNMVARLREAHARQRAYADTYNQLNALSDHELHDIGLGRSDIMDIARQTAARI</sequence>
<dbReference type="OrthoDB" id="8244198at2"/>
<reference evidence="2 3" key="1">
    <citation type="submission" date="2017-06" db="EMBL/GenBank/DDBJ databases">
        <title>Celeribacter sp. TSPH2 complete genome sequence.</title>
        <authorList>
            <person name="Woo J.-H."/>
            <person name="Kim H.-S."/>
        </authorList>
    </citation>
    <scope>NUCLEOTIDE SEQUENCE [LARGE SCALE GENOMIC DNA]</scope>
    <source>
        <strain evidence="2 3">TSPH2</strain>
    </source>
</reference>
<evidence type="ECO:0000259" key="1">
    <source>
        <dbReference type="Pfam" id="PF06568"/>
    </source>
</evidence>
<name>A0A291GF11_9RHOB</name>
<feature type="domain" description="YjiS-like" evidence="1">
    <location>
        <begin position="24"/>
        <end position="59"/>
    </location>
</feature>
<evidence type="ECO:0000313" key="3">
    <source>
        <dbReference type="Proteomes" id="UP000217935"/>
    </source>
</evidence>
<dbReference type="Pfam" id="PF06568">
    <property type="entry name" value="YjiS-like"/>
    <property type="match status" value="1"/>
</dbReference>
<dbReference type="AlphaFoldDB" id="A0A291GF11"/>
<dbReference type="EMBL" id="CP022196">
    <property type="protein sequence ID" value="ATG48795.1"/>
    <property type="molecule type" value="Genomic_DNA"/>
</dbReference>
<evidence type="ECO:0000313" key="2">
    <source>
        <dbReference type="EMBL" id="ATG48795.1"/>
    </source>
</evidence>
<gene>
    <name evidence="2" type="ORF">CEW89_15205</name>
</gene>
<accession>A0A291GF11</accession>
<protein>
    <recommendedName>
        <fullName evidence="1">YjiS-like domain-containing protein</fullName>
    </recommendedName>
</protein>
<organism evidence="2 3">
    <name type="scientific">Celeribacter ethanolicus</name>
    <dbReference type="NCBI Taxonomy" id="1758178"/>
    <lineage>
        <taxon>Bacteria</taxon>
        <taxon>Pseudomonadati</taxon>
        <taxon>Pseudomonadota</taxon>
        <taxon>Alphaproteobacteria</taxon>
        <taxon>Rhodobacterales</taxon>
        <taxon>Roseobacteraceae</taxon>
        <taxon>Celeribacter</taxon>
    </lineage>
</organism>
<keyword evidence="3" id="KW-1185">Reference proteome</keyword>
<dbReference type="KEGG" id="ceh:CEW89_15205"/>
<proteinExistence type="predicted"/>
<dbReference type="Proteomes" id="UP000217935">
    <property type="component" value="Chromosome"/>
</dbReference>